<reference evidence="1 2" key="1">
    <citation type="submission" date="2019-05" db="EMBL/GenBank/DDBJ databases">
        <authorList>
            <consortium name="Pathogen Informatics"/>
        </authorList>
    </citation>
    <scope>NUCLEOTIDE SEQUENCE [LARGE SCALE GENOMIC DNA]</scope>
    <source>
        <strain evidence="1 2">NCTC5386</strain>
    </source>
</reference>
<dbReference type="PANTHER" id="PTHR23416">
    <property type="entry name" value="SIALIC ACID SYNTHASE-RELATED"/>
    <property type="match status" value="1"/>
</dbReference>
<organism evidence="1 2">
    <name type="scientific">Streptococcus pseudoporcinus</name>
    <dbReference type="NCBI Taxonomy" id="361101"/>
    <lineage>
        <taxon>Bacteria</taxon>
        <taxon>Bacillati</taxon>
        <taxon>Bacillota</taxon>
        <taxon>Bacilli</taxon>
        <taxon>Lactobacillales</taxon>
        <taxon>Streptococcaceae</taxon>
        <taxon>Streptococcus</taxon>
    </lineage>
</organism>
<dbReference type="EC" id="2.3.1.-" evidence="1"/>
<dbReference type="Pfam" id="PF00132">
    <property type="entry name" value="Hexapep"/>
    <property type="match status" value="1"/>
</dbReference>
<evidence type="ECO:0000313" key="2">
    <source>
        <dbReference type="Proteomes" id="UP000394068"/>
    </source>
</evidence>
<dbReference type="GO" id="GO:0016746">
    <property type="term" value="F:acyltransferase activity"/>
    <property type="evidence" value="ECO:0007669"/>
    <property type="project" value="UniProtKB-KW"/>
</dbReference>
<protein>
    <submittedName>
        <fullName evidence="1">Galacturonic acid acetyl transferase</fullName>
        <ecNumber evidence="1">2.-.-.-</ecNumber>
        <ecNumber evidence="1">2.3.1.-</ecNumber>
    </submittedName>
</protein>
<dbReference type="InterPro" id="IPR001451">
    <property type="entry name" value="Hexapep"/>
</dbReference>
<evidence type="ECO:0000313" key="1">
    <source>
        <dbReference type="EMBL" id="VTS15478.1"/>
    </source>
</evidence>
<sequence>MNKYFRAIIDFPTALIKTSFFKIYRFKSFKSSILSFMSPYSELTVDRGAKVIIGKNFRQRSQSRIRVRNGGELRVGKNISLNHGCMIVSREKIVIGDDVQFGPNVFLYDHDHDYKTEGGISSGKYKTSPIIIEKDVWLGAGTIVLRGTKIGAGSVVAAGSVIKGYFPRNSLIYQPKETNVRVHNINSV</sequence>
<dbReference type="InterPro" id="IPR011004">
    <property type="entry name" value="Trimer_LpxA-like_sf"/>
</dbReference>
<dbReference type="Proteomes" id="UP000394068">
    <property type="component" value="Unassembled WGS sequence"/>
</dbReference>
<keyword evidence="1" id="KW-0012">Acyltransferase</keyword>
<dbReference type="SUPFAM" id="SSF51161">
    <property type="entry name" value="Trimeric LpxA-like enzymes"/>
    <property type="match status" value="1"/>
</dbReference>
<dbReference type="AlphaFoldDB" id="A0A4U9XRI5"/>
<dbReference type="InterPro" id="IPR051159">
    <property type="entry name" value="Hexapeptide_acetyltransf"/>
</dbReference>
<dbReference type="RefSeq" id="WP_077321856.1">
    <property type="nucleotide sequence ID" value="NZ_CABEHT010000001.1"/>
</dbReference>
<name>A0A4U9XRI5_9STRE</name>
<dbReference type="EMBL" id="CABEHT010000001">
    <property type="protein sequence ID" value="VTS15478.1"/>
    <property type="molecule type" value="Genomic_DNA"/>
</dbReference>
<keyword evidence="1" id="KW-0808">Transferase</keyword>
<dbReference type="CDD" id="cd04647">
    <property type="entry name" value="LbH_MAT_like"/>
    <property type="match status" value="1"/>
</dbReference>
<dbReference type="Gene3D" id="2.160.10.10">
    <property type="entry name" value="Hexapeptide repeat proteins"/>
    <property type="match status" value="1"/>
</dbReference>
<accession>A0A4U9XRI5</accession>
<proteinExistence type="predicted"/>
<dbReference type="EC" id="2.-.-.-" evidence="1"/>
<gene>
    <name evidence="1" type="primary">wchC</name>
    <name evidence="1" type="ORF">NCTC5386_01370</name>
</gene>